<gene>
    <name evidence="7" type="ORF">EDD61_104125</name>
</gene>
<comment type="subcellular location">
    <subcellularLocation>
        <location evidence="1">Cell membrane</location>
        <topology evidence="1">Multi-pass membrane protein</topology>
    </subcellularLocation>
</comment>
<dbReference type="RefSeq" id="WP_008978073.1">
    <property type="nucleotide sequence ID" value="NZ_DBGDHU010000012.1"/>
</dbReference>
<keyword evidence="5 6" id="KW-0472">Membrane</keyword>
<dbReference type="PANTHER" id="PTHR33545">
    <property type="entry name" value="UPF0750 MEMBRANE PROTEIN YITT-RELATED"/>
    <property type="match status" value="1"/>
</dbReference>
<organism evidence="7 8">
    <name type="scientific">Longicatena caecimuris</name>
    <dbReference type="NCBI Taxonomy" id="1796635"/>
    <lineage>
        <taxon>Bacteria</taxon>
        <taxon>Bacillati</taxon>
        <taxon>Bacillota</taxon>
        <taxon>Erysipelotrichia</taxon>
        <taxon>Erysipelotrichales</taxon>
        <taxon>Erysipelotrichaceae</taxon>
        <taxon>Longicatena</taxon>
    </lineage>
</organism>
<feature type="transmembrane region" description="Helical" evidence="6">
    <location>
        <begin position="154"/>
        <end position="176"/>
    </location>
</feature>
<keyword evidence="2" id="KW-1003">Cell membrane</keyword>
<evidence type="ECO:0000313" key="8">
    <source>
        <dbReference type="Proteomes" id="UP000295773"/>
    </source>
</evidence>
<evidence type="ECO:0000256" key="5">
    <source>
        <dbReference type="ARBA" id="ARBA00023136"/>
    </source>
</evidence>
<evidence type="ECO:0000256" key="1">
    <source>
        <dbReference type="ARBA" id="ARBA00004651"/>
    </source>
</evidence>
<dbReference type="AlphaFoldDB" id="A0A4V2VL49"/>
<dbReference type="Pfam" id="PF02588">
    <property type="entry name" value="YitT_membrane"/>
    <property type="match status" value="1"/>
</dbReference>
<dbReference type="GO" id="GO:0005886">
    <property type="term" value="C:plasma membrane"/>
    <property type="evidence" value="ECO:0007669"/>
    <property type="project" value="UniProtKB-SubCell"/>
</dbReference>
<accession>A0A4V2VL49</accession>
<sequence length="209" mass="22676">MREILRIVIGNICITSAYAFITVPRHVVNGGVTSFSMILHAFLPVDISVITNCVTVVLLGICLYFLGKAFLMKSLLSSICYMVMFSSFHAIGYSLSIPVLPAIILAAILVGIGYYLCISAGSSTVGFDVLALVLHKRYEKLDVAITMRYINIGVILLGFASYGGISILIGIGFTILQTQVLKLLLQRNEQKIQEASCDEATVSKCIVKS</sequence>
<keyword evidence="8" id="KW-1185">Reference proteome</keyword>
<comment type="caution">
    <text evidence="7">The sequence shown here is derived from an EMBL/GenBank/DDBJ whole genome shotgun (WGS) entry which is preliminary data.</text>
</comment>
<proteinExistence type="predicted"/>
<feature type="transmembrane region" description="Helical" evidence="6">
    <location>
        <begin position="7"/>
        <end position="27"/>
    </location>
</feature>
<dbReference type="InterPro" id="IPR003740">
    <property type="entry name" value="YitT"/>
</dbReference>
<evidence type="ECO:0000256" key="6">
    <source>
        <dbReference type="SAM" id="Phobius"/>
    </source>
</evidence>
<evidence type="ECO:0000256" key="2">
    <source>
        <dbReference type="ARBA" id="ARBA00022475"/>
    </source>
</evidence>
<evidence type="ECO:0000256" key="3">
    <source>
        <dbReference type="ARBA" id="ARBA00022692"/>
    </source>
</evidence>
<dbReference type="Proteomes" id="UP000295773">
    <property type="component" value="Unassembled WGS sequence"/>
</dbReference>
<reference evidence="7 8" key="1">
    <citation type="submission" date="2019-03" db="EMBL/GenBank/DDBJ databases">
        <title>Genomic Encyclopedia of Type Strains, Phase IV (KMG-IV): sequencing the most valuable type-strain genomes for metagenomic binning, comparative biology and taxonomic classification.</title>
        <authorList>
            <person name="Goeker M."/>
        </authorList>
    </citation>
    <scope>NUCLEOTIDE SEQUENCE [LARGE SCALE GENOMIC DNA]</scope>
    <source>
        <strain evidence="7 8">DSM 29481</strain>
    </source>
</reference>
<dbReference type="InterPro" id="IPR051461">
    <property type="entry name" value="UPF0750_membrane"/>
</dbReference>
<keyword evidence="4 6" id="KW-1133">Transmembrane helix</keyword>
<feature type="transmembrane region" description="Helical" evidence="6">
    <location>
        <begin position="112"/>
        <end position="134"/>
    </location>
</feature>
<evidence type="ECO:0000256" key="4">
    <source>
        <dbReference type="ARBA" id="ARBA00022989"/>
    </source>
</evidence>
<evidence type="ECO:0000313" key="7">
    <source>
        <dbReference type="EMBL" id="TCU62485.1"/>
    </source>
</evidence>
<name>A0A4V2VL49_9FIRM</name>
<keyword evidence="3 6" id="KW-0812">Transmembrane</keyword>
<feature type="transmembrane region" description="Helical" evidence="6">
    <location>
        <begin position="79"/>
        <end position="106"/>
    </location>
</feature>
<feature type="transmembrane region" description="Helical" evidence="6">
    <location>
        <begin position="47"/>
        <end position="67"/>
    </location>
</feature>
<protein>
    <submittedName>
        <fullName evidence="7">Putative 5xTM membrane YitT family protein</fullName>
    </submittedName>
</protein>
<dbReference type="EMBL" id="SMBP01000004">
    <property type="protein sequence ID" value="TCU62485.1"/>
    <property type="molecule type" value="Genomic_DNA"/>
</dbReference>
<dbReference type="PANTHER" id="PTHR33545:SF5">
    <property type="entry name" value="UPF0750 MEMBRANE PROTEIN YITT"/>
    <property type="match status" value="1"/>
</dbReference>